<comment type="caution">
    <text evidence="1">The sequence shown here is derived from an EMBL/GenBank/DDBJ whole genome shotgun (WGS) entry which is preliminary data.</text>
</comment>
<dbReference type="AlphaFoldDB" id="A0A9P4KIF0"/>
<accession>A0A9P4KIF0</accession>
<dbReference type="Proteomes" id="UP000800093">
    <property type="component" value="Unassembled WGS sequence"/>
</dbReference>
<proteinExistence type="predicted"/>
<gene>
    <name evidence="1" type="ORF">CC78DRAFT_575965</name>
</gene>
<evidence type="ECO:0000313" key="1">
    <source>
        <dbReference type="EMBL" id="KAF2268488.1"/>
    </source>
</evidence>
<dbReference type="EMBL" id="ML986586">
    <property type="protein sequence ID" value="KAF2268488.1"/>
    <property type="molecule type" value="Genomic_DNA"/>
</dbReference>
<evidence type="ECO:0000313" key="2">
    <source>
        <dbReference type="Proteomes" id="UP000800093"/>
    </source>
</evidence>
<organism evidence="1 2">
    <name type="scientific">Lojkania enalia</name>
    <dbReference type="NCBI Taxonomy" id="147567"/>
    <lineage>
        <taxon>Eukaryota</taxon>
        <taxon>Fungi</taxon>
        <taxon>Dikarya</taxon>
        <taxon>Ascomycota</taxon>
        <taxon>Pezizomycotina</taxon>
        <taxon>Dothideomycetes</taxon>
        <taxon>Pleosporomycetidae</taxon>
        <taxon>Pleosporales</taxon>
        <taxon>Pleosporales incertae sedis</taxon>
        <taxon>Lojkania</taxon>
    </lineage>
</organism>
<protein>
    <submittedName>
        <fullName evidence="1">Uncharacterized protein</fullName>
    </submittedName>
</protein>
<sequence length="164" mass="17176">MDHGADKPTKFSGTRGGLWQNAEHKVLVESAASHTSSQVTAQICLEAKQLLFGTRCTSGTKNQLTCARPVAALGLFAHREVSSGVAPGSSLLHWIADQGSATDPALLMINACSIVWSGGVWCNWSGPNDSPDTAGGDSARGMISSPYFSVTQRVGTPAFASIRE</sequence>
<keyword evidence="2" id="KW-1185">Reference proteome</keyword>
<reference evidence="2" key="1">
    <citation type="journal article" date="2020" name="Stud. Mycol.">
        <title>101 Dothideomycetes genomes: A test case for predicting lifestyles and emergence of pathogens.</title>
        <authorList>
            <person name="Haridas S."/>
            <person name="Albert R."/>
            <person name="Binder M."/>
            <person name="Bloem J."/>
            <person name="LaButti K."/>
            <person name="Salamov A."/>
            <person name="Andreopoulos B."/>
            <person name="Baker S."/>
            <person name="Barry K."/>
            <person name="Bills G."/>
            <person name="Bluhm B."/>
            <person name="Cannon C."/>
            <person name="Castanera R."/>
            <person name="Culley D."/>
            <person name="Daum C."/>
            <person name="Ezra D."/>
            <person name="Gonzalez J."/>
            <person name="Henrissat B."/>
            <person name="Kuo A."/>
            <person name="Liang C."/>
            <person name="Lipzen A."/>
            <person name="Lutzoni F."/>
            <person name="Magnuson J."/>
            <person name="Mondo S."/>
            <person name="Nolan M."/>
            <person name="Ohm R."/>
            <person name="Pangilinan J."/>
            <person name="Park H.-J."/>
            <person name="Ramirez L."/>
            <person name="Alfaro M."/>
            <person name="Sun H."/>
            <person name="Tritt A."/>
            <person name="Yoshinaga Y."/>
            <person name="Zwiers L.-H."/>
            <person name="Turgeon B."/>
            <person name="Goodwin S."/>
            <person name="Spatafora J."/>
            <person name="Crous P."/>
            <person name="Grigoriev I."/>
        </authorList>
    </citation>
    <scope>NUCLEOTIDE SEQUENCE [LARGE SCALE GENOMIC DNA]</scope>
    <source>
        <strain evidence="2">CBS 304.66</strain>
    </source>
</reference>
<name>A0A9P4KIF0_9PLEO</name>